<proteinExistence type="predicted"/>
<keyword evidence="1" id="KW-0732">Signal</keyword>
<comment type="caution">
    <text evidence="2">The sequence shown here is derived from an EMBL/GenBank/DDBJ whole genome shotgun (WGS) entry which is preliminary data.</text>
</comment>
<dbReference type="RefSeq" id="WP_199600742.1">
    <property type="nucleotide sequence ID" value="NZ_JAEHJZ010000034.1"/>
</dbReference>
<evidence type="ECO:0000313" key="2">
    <source>
        <dbReference type="EMBL" id="MBJ7881768.1"/>
    </source>
</evidence>
<sequence>MKTLIILLLFAVATTVGQAQELTHLEEVKVEKAPAKLKYFKTNNQVVIKVDRAYILEFTKNPIGFMNDHFDIHRLIATLDNSRINEYEVTLSSQKGFMVANFDKKGNLLKTYQNFNDVLLPYDMRNQLYNSYKGWTMTKNKYKATTKGVILNKETYRVTLQFGNRKQHVKIDGNNVGTVVARN</sequence>
<reference evidence="2 3" key="1">
    <citation type="submission" date="2020-09" db="EMBL/GenBank/DDBJ databases">
        <title>Draft genome of Gelidibacter salicanalis PAMC21136.</title>
        <authorList>
            <person name="Park H."/>
        </authorList>
    </citation>
    <scope>NUCLEOTIDE SEQUENCE [LARGE SCALE GENOMIC DNA]</scope>
    <source>
        <strain evidence="2 3">PAMC21136</strain>
    </source>
</reference>
<evidence type="ECO:0000313" key="3">
    <source>
        <dbReference type="Proteomes" id="UP000662373"/>
    </source>
</evidence>
<organism evidence="2 3">
    <name type="scientific">Gelidibacter salicanalis</name>
    <dbReference type="NCBI Taxonomy" id="291193"/>
    <lineage>
        <taxon>Bacteria</taxon>
        <taxon>Pseudomonadati</taxon>
        <taxon>Bacteroidota</taxon>
        <taxon>Flavobacteriia</taxon>
        <taxon>Flavobacteriales</taxon>
        <taxon>Flavobacteriaceae</taxon>
        <taxon>Gelidibacter</taxon>
    </lineage>
</organism>
<feature type="chain" id="PRO_5038025181" evidence="1">
    <location>
        <begin position="20"/>
        <end position="183"/>
    </location>
</feature>
<dbReference type="EMBL" id="JAEHJZ010000034">
    <property type="protein sequence ID" value="MBJ7881768.1"/>
    <property type="molecule type" value="Genomic_DNA"/>
</dbReference>
<dbReference type="Proteomes" id="UP000662373">
    <property type="component" value="Unassembled WGS sequence"/>
</dbReference>
<dbReference type="SUPFAM" id="SSF160574">
    <property type="entry name" value="BT0923-like"/>
    <property type="match status" value="1"/>
</dbReference>
<protein>
    <submittedName>
        <fullName evidence="2">Uncharacterized protein</fullName>
    </submittedName>
</protein>
<evidence type="ECO:0000256" key="1">
    <source>
        <dbReference type="SAM" id="SignalP"/>
    </source>
</evidence>
<accession>A0A934KWT8</accession>
<feature type="signal peptide" evidence="1">
    <location>
        <begin position="1"/>
        <end position="19"/>
    </location>
</feature>
<dbReference type="AlphaFoldDB" id="A0A934KWT8"/>
<keyword evidence="3" id="KW-1185">Reference proteome</keyword>
<name>A0A934KWT8_9FLAO</name>
<gene>
    <name evidence="2" type="ORF">JEM65_14110</name>
</gene>